<proteinExistence type="predicted"/>
<reference evidence="1" key="1">
    <citation type="submission" date="2014-09" db="EMBL/GenBank/DDBJ databases">
        <authorList>
            <person name="Magalhaes I.L.F."/>
            <person name="Oliveira U."/>
            <person name="Santos F.R."/>
            <person name="Vidigal T.H.D.A."/>
            <person name="Brescovit A.D."/>
            <person name="Santos A.J."/>
        </authorList>
    </citation>
    <scope>NUCLEOTIDE SEQUENCE</scope>
    <source>
        <tissue evidence="1">Shoot tissue taken approximately 20 cm above the soil surface</tissue>
    </source>
</reference>
<evidence type="ECO:0000313" key="1">
    <source>
        <dbReference type="EMBL" id="JAD45304.1"/>
    </source>
</evidence>
<accession>A0A0A9A0W3</accession>
<reference evidence="1" key="2">
    <citation type="journal article" date="2015" name="Data Brief">
        <title>Shoot transcriptome of the giant reed, Arundo donax.</title>
        <authorList>
            <person name="Barrero R.A."/>
            <person name="Guerrero F.D."/>
            <person name="Moolhuijzen P."/>
            <person name="Goolsby J.A."/>
            <person name="Tidwell J."/>
            <person name="Bellgard S.E."/>
            <person name="Bellgard M.I."/>
        </authorList>
    </citation>
    <scope>NUCLEOTIDE SEQUENCE</scope>
    <source>
        <tissue evidence="1">Shoot tissue taken approximately 20 cm above the soil surface</tissue>
    </source>
</reference>
<sequence>MPIVALVLTTQFIVNSLSMKALLKNHKVTVVDCIQ</sequence>
<dbReference type="AlphaFoldDB" id="A0A0A9A0W3"/>
<dbReference type="EMBL" id="GBRH01252591">
    <property type="protein sequence ID" value="JAD45304.1"/>
    <property type="molecule type" value="Transcribed_RNA"/>
</dbReference>
<organism evidence="1">
    <name type="scientific">Arundo donax</name>
    <name type="common">Giant reed</name>
    <name type="synonym">Donax arundinaceus</name>
    <dbReference type="NCBI Taxonomy" id="35708"/>
    <lineage>
        <taxon>Eukaryota</taxon>
        <taxon>Viridiplantae</taxon>
        <taxon>Streptophyta</taxon>
        <taxon>Embryophyta</taxon>
        <taxon>Tracheophyta</taxon>
        <taxon>Spermatophyta</taxon>
        <taxon>Magnoliopsida</taxon>
        <taxon>Liliopsida</taxon>
        <taxon>Poales</taxon>
        <taxon>Poaceae</taxon>
        <taxon>PACMAD clade</taxon>
        <taxon>Arundinoideae</taxon>
        <taxon>Arundineae</taxon>
        <taxon>Arundo</taxon>
    </lineage>
</organism>
<protein>
    <submittedName>
        <fullName evidence="1">Uncharacterized protein</fullName>
    </submittedName>
</protein>
<name>A0A0A9A0W3_ARUDO</name>